<evidence type="ECO:0000313" key="2">
    <source>
        <dbReference type="EMBL" id="RYN52257.1"/>
    </source>
</evidence>
<proteinExistence type="predicted"/>
<evidence type="ECO:0000313" key="3">
    <source>
        <dbReference type="Proteomes" id="UP000292402"/>
    </source>
</evidence>
<comment type="caution">
    <text evidence="2">The sequence shown here is derived from an EMBL/GenBank/DDBJ whole genome shotgun (WGS) entry which is preliminary data.</text>
</comment>
<dbReference type="Proteomes" id="UP000292402">
    <property type="component" value="Unassembled WGS sequence"/>
</dbReference>
<feature type="compositionally biased region" description="Basic residues" evidence="1">
    <location>
        <begin position="112"/>
        <end position="125"/>
    </location>
</feature>
<feature type="compositionally biased region" description="Low complexity" evidence="1">
    <location>
        <begin position="90"/>
        <end position="101"/>
    </location>
</feature>
<feature type="region of interest" description="Disordered" evidence="1">
    <location>
        <begin position="45"/>
        <end position="151"/>
    </location>
</feature>
<accession>A0A4Q4MJY3</accession>
<reference evidence="3" key="1">
    <citation type="journal article" date="2019" name="bioRxiv">
        <title>Genomics, evolutionary history and diagnostics of the Alternaria alternata species group including apple and Asian pear pathotypes.</title>
        <authorList>
            <person name="Armitage A.D."/>
            <person name="Cockerton H.M."/>
            <person name="Sreenivasaprasad S."/>
            <person name="Woodhall J.W."/>
            <person name="Lane C.R."/>
            <person name="Harrison R.J."/>
            <person name="Clarkson J.P."/>
        </authorList>
    </citation>
    <scope>NUCLEOTIDE SEQUENCE [LARGE SCALE GENOMIC DNA]</scope>
    <source>
        <strain evidence="3">FERA 1082</strain>
    </source>
</reference>
<dbReference type="EMBL" id="PDXA01000014">
    <property type="protein sequence ID" value="RYN52257.1"/>
    <property type="molecule type" value="Genomic_DNA"/>
</dbReference>
<evidence type="ECO:0000256" key="1">
    <source>
        <dbReference type="SAM" id="MobiDB-lite"/>
    </source>
</evidence>
<dbReference type="AlphaFoldDB" id="A0A4Q4MJY3"/>
<feature type="compositionally biased region" description="Basic and acidic residues" evidence="1">
    <location>
        <begin position="126"/>
        <end position="138"/>
    </location>
</feature>
<sequence>MGDVTELLASLVNDPDPIRQAGVGLHATSSPSSFTAINTSTIANTAIKRNTSEPRRSNKKPKTAFELNKEHNGPDTALNPELLHQIDDMTTTSSSGTRSATVIPSFTSNVAPKRKPKTGRNSKGKAAKEDLSLSRKSLESTAFGTGPAAAAEEKTTIEIHKPAKEAEWQLFQHGLGWHEGRDPYGLASQPYLWREELVPWWVCRMCKEEDEGTREGGAWLSQG</sequence>
<gene>
    <name evidence="2" type="ORF">AA0114_g4917</name>
</gene>
<name>A0A4Q4MJY3_9PLEO</name>
<organism evidence="2 3">
    <name type="scientific">Alternaria tenuissima</name>
    <dbReference type="NCBI Taxonomy" id="119927"/>
    <lineage>
        <taxon>Eukaryota</taxon>
        <taxon>Fungi</taxon>
        <taxon>Dikarya</taxon>
        <taxon>Ascomycota</taxon>
        <taxon>Pezizomycotina</taxon>
        <taxon>Dothideomycetes</taxon>
        <taxon>Pleosporomycetidae</taxon>
        <taxon>Pleosporales</taxon>
        <taxon>Pleosporineae</taxon>
        <taxon>Pleosporaceae</taxon>
        <taxon>Alternaria</taxon>
        <taxon>Alternaria sect. Alternaria</taxon>
        <taxon>Alternaria alternata complex</taxon>
    </lineage>
</organism>
<protein>
    <submittedName>
        <fullName evidence="2">Uncharacterized protein</fullName>
    </submittedName>
</protein>